<evidence type="ECO:0000256" key="4">
    <source>
        <dbReference type="ARBA" id="ARBA00022833"/>
    </source>
</evidence>
<evidence type="ECO:0000259" key="10">
    <source>
        <dbReference type="Pfam" id="PF01435"/>
    </source>
</evidence>
<evidence type="ECO:0000256" key="9">
    <source>
        <dbReference type="RuleBase" id="RU366005"/>
    </source>
</evidence>
<keyword evidence="5 9" id="KW-0482">Metalloprotease</keyword>
<dbReference type="AlphaFoldDB" id="A0A9P1DC74"/>
<accession>A0A9P1DC74</accession>
<protein>
    <recommendedName>
        <fullName evidence="9">CAAX prenyl protease</fullName>
        <ecNumber evidence="9">3.4.24.84</ecNumber>
    </recommendedName>
</protein>
<comment type="function">
    <text evidence="9">Proteolytically removes the C-terminal three residues of farnesylated proteins.</text>
</comment>
<feature type="transmembrane region" description="Helical" evidence="9">
    <location>
        <begin position="78"/>
        <end position="98"/>
    </location>
</feature>
<keyword evidence="14" id="KW-1185">Reference proteome</keyword>
<feature type="transmembrane region" description="Helical" evidence="9">
    <location>
        <begin position="104"/>
        <end position="131"/>
    </location>
</feature>
<dbReference type="GO" id="GO:0071586">
    <property type="term" value="P:CAAX-box protein processing"/>
    <property type="evidence" value="ECO:0007669"/>
    <property type="project" value="UniProtKB-UniRule"/>
</dbReference>
<dbReference type="CDD" id="cd07343">
    <property type="entry name" value="M48A_Zmpste24p_like"/>
    <property type="match status" value="1"/>
</dbReference>
<comment type="cofactor">
    <cofactor evidence="8 9">
        <name>Zn(2+)</name>
        <dbReference type="ChEBI" id="CHEBI:29105"/>
    </cofactor>
    <text evidence="8 9">Binds 1 zinc ion per subunit.</text>
</comment>
<dbReference type="EMBL" id="CAMXCT020003807">
    <property type="protein sequence ID" value="CAL1159739.1"/>
    <property type="molecule type" value="Genomic_DNA"/>
</dbReference>
<feature type="transmembrane region" description="Helical" evidence="9">
    <location>
        <begin position="350"/>
        <end position="373"/>
    </location>
</feature>
<feature type="domain" description="CAAX prenyl protease 1 N-terminal" evidence="11">
    <location>
        <begin position="2"/>
        <end position="132"/>
    </location>
</feature>
<evidence type="ECO:0000259" key="11">
    <source>
        <dbReference type="Pfam" id="PF16491"/>
    </source>
</evidence>
<keyword evidence="9" id="KW-1133">Transmembrane helix</keyword>
<feature type="binding site" evidence="8">
    <location>
        <position position="336"/>
    </location>
    <ligand>
        <name>Zn(2+)</name>
        <dbReference type="ChEBI" id="CHEBI:29105"/>
        <note>catalytic</note>
    </ligand>
</feature>
<dbReference type="GO" id="GO:0005789">
    <property type="term" value="C:endoplasmic reticulum membrane"/>
    <property type="evidence" value="ECO:0007669"/>
    <property type="project" value="UniProtKB-SubCell"/>
</dbReference>
<dbReference type="EMBL" id="CAMXCT010003807">
    <property type="protein sequence ID" value="CAI4006364.1"/>
    <property type="molecule type" value="Genomic_DNA"/>
</dbReference>
<comment type="catalytic activity">
    <reaction evidence="6 9">
        <text>Hydrolyzes the peptide bond -P2-(S-farnesyl or geranylgeranyl)C-P1'-P2'-P3'-COOH where P1' and P2' are amino acids with aliphatic side chains and P3' is any C-terminal residue.</text>
        <dbReference type="EC" id="3.4.24.84"/>
    </reaction>
</comment>
<dbReference type="Proteomes" id="UP001152797">
    <property type="component" value="Unassembled WGS sequence"/>
</dbReference>
<keyword evidence="3 9" id="KW-0378">Hydrolase</keyword>
<evidence type="ECO:0000313" key="13">
    <source>
        <dbReference type="EMBL" id="CAL1159739.1"/>
    </source>
</evidence>
<dbReference type="InterPro" id="IPR027057">
    <property type="entry name" value="CAXX_Prtase_1"/>
</dbReference>
<evidence type="ECO:0000256" key="3">
    <source>
        <dbReference type="ARBA" id="ARBA00022801"/>
    </source>
</evidence>
<gene>
    <name evidence="12" type="ORF">C1SCF055_LOCUS32008</name>
</gene>
<evidence type="ECO:0000256" key="1">
    <source>
        <dbReference type="ARBA" id="ARBA00022670"/>
    </source>
</evidence>
<dbReference type="PANTHER" id="PTHR10120">
    <property type="entry name" value="CAAX PRENYL PROTEASE 1"/>
    <property type="match status" value="1"/>
</dbReference>
<name>A0A9P1DC74_9DINO</name>
<feature type="binding site" evidence="8">
    <location>
        <position position="332"/>
    </location>
    <ligand>
        <name>Zn(2+)</name>
        <dbReference type="ChEBI" id="CHEBI:29105"/>
        <note>catalytic</note>
    </ligand>
</feature>
<evidence type="ECO:0000256" key="5">
    <source>
        <dbReference type="ARBA" id="ARBA00023049"/>
    </source>
</evidence>
<keyword evidence="9" id="KW-0472">Membrane</keyword>
<comment type="caution">
    <text evidence="9">Lacks conserved residue(s) required for the propagation of feature annotation.</text>
</comment>
<evidence type="ECO:0000256" key="8">
    <source>
        <dbReference type="PIRSR" id="PIRSR627057-2"/>
    </source>
</evidence>
<feature type="binding site" evidence="8">
    <location>
        <position position="409"/>
    </location>
    <ligand>
        <name>Zn(2+)</name>
        <dbReference type="ChEBI" id="CHEBI:29105"/>
        <note>catalytic</note>
    </ligand>
</feature>
<evidence type="ECO:0000313" key="14">
    <source>
        <dbReference type="Proteomes" id="UP001152797"/>
    </source>
</evidence>
<dbReference type="GO" id="GO:0004222">
    <property type="term" value="F:metalloendopeptidase activity"/>
    <property type="evidence" value="ECO:0007669"/>
    <property type="project" value="UniProtKB-UniRule"/>
</dbReference>
<sequence>MVIFFGFWLLGGFPAIDRVCLQLHLSEILTGVVYILLLMVLDQAVDIPWDIYHTFVLEEKFGFNKTTVATFIRDRVKAAVLGVLLGVPVLAVVLWFLGSFGTGAWLWVFVFISSVQVILLFLMPVLILPLFMEMIPLPDGQAIITEEAGEDGKVLPPFLSGRVFYATNGGTYATRDRRFPGATVGDQLEMVQRDGSWVIAASDSQPASAAIHAKSGFEGQLNAGARLTFKLSEEIKQLAQEGQASADPLVPRGPADSVTAVCVDAGLLRSSLLKLANQLGYYGANIYVIDGSARSSHSNAFCTGFGRFRRICLFDTLLPLMSEGEILAVLGHEIGHDRLYHVHTMLVMSLAYFFVMMYALGHFLASPALSAAFFSEPKVYLSVVFFTIIWEPVDFPMSVLMKIFSRFNEYQADRYSVAANRQYGRFLGDALKKMMRKSKDASSIPRLLEQFAPSAR</sequence>
<evidence type="ECO:0000313" key="12">
    <source>
        <dbReference type="EMBL" id="CAI4006364.1"/>
    </source>
</evidence>
<dbReference type="Pfam" id="PF16491">
    <property type="entry name" value="Peptidase_M48_N"/>
    <property type="match status" value="1"/>
</dbReference>
<dbReference type="Gene3D" id="3.30.2010.10">
    <property type="entry name" value="Metalloproteases ('zincins'), catalytic domain"/>
    <property type="match status" value="1"/>
</dbReference>
<dbReference type="GO" id="GO:0046872">
    <property type="term" value="F:metal ion binding"/>
    <property type="evidence" value="ECO:0007669"/>
    <property type="project" value="UniProtKB-UniRule"/>
</dbReference>
<comment type="similarity">
    <text evidence="9">Belongs to the peptidase M48A family.</text>
</comment>
<comment type="caution">
    <text evidence="12">The sequence shown here is derived from an EMBL/GenBank/DDBJ whole genome shotgun (WGS) entry which is preliminary data.</text>
</comment>
<evidence type="ECO:0000256" key="7">
    <source>
        <dbReference type="PIRSR" id="PIRSR627057-1"/>
    </source>
</evidence>
<dbReference type="OrthoDB" id="360839at2759"/>
<keyword evidence="1 9" id="KW-0645">Protease</keyword>
<dbReference type="Pfam" id="PF01435">
    <property type="entry name" value="Peptidase_M48"/>
    <property type="match status" value="1"/>
</dbReference>
<keyword evidence="9" id="KW-0256">Endoplasmic reticulum</keyword>
<keyword evidence="2 8" id="KW-0479">Metal-binding</keyword>
<evidence type="ECO:0000256" key="2">
    <source>
        <dbReference type="ARBA" id="ARBA00022723"/>
    </source>
</evidence>
<dbReference type="InterPro" id="IPR032456">
    <property type="entry name" value="Peptidase_M48_N"/>
</dbReference>
<reference evidence="12" key="1">
    <citation type="submission" date="2022-10" db="EMBL/GenBank/DDBJ databases">
        <authorList>
            <person name="Chen Y."/>
            <person name="Dougan E. K."/>
            <person name="Chan C."/>
            <person name="Rhodes N."/>
            <person name="Thang M."/>
        </authorList>
    </citation>
    <scope>NUCLEOTIDE SEQUENCE</scope>
</reference>
<dbReference type="InterPro" id="IPR001915">
    <property type="entry name" value="Peptidase_M48"/>
</dbReference>
<feature type="transmembrane region" description="Helical" evidence="9">
    <location>
        <begin position="379"/>
        <end position="401"/>
    </location>
</feature>
<feature type="domain" description="Peptidase M48" evidence="10">
    <location>
        <begin position="268"/>
        <end position="420"/>
    </location>
</feature>
<keyword evidence="4 8" id="KW-0862">Zinc</keyword>
<proteinExistence type="inferred from homology"/>
<organism evidence="12">
    <name type="scientific">Cladocopium goreaui</name>
    <dbReference type="NCBI Taxonomy" id="2562237"/>
    <lineage>
        <taxon>Eukaryota</taxon>
        <taxon>Sar</taxon>
        <taxon>Alveolata</taxon>
        <taxon>Dinophyceae</taxon>
        <taxon>Suessiales</taxon>
        <taxon>Symbiodiniaceae</taxon>
        <taxon>Cladocopium</taxon>
    </lineage>
</organism>
<feature type="active site" evidence="7">
    <location>
        <position position="333"/>
    </location>
</feature>
<comment type="subcellular location">
    <subcellularLocation>
        <location evidence="9">Endoplasmic reticulum membrane</location>
        <topology evidence="9">Multi-pass membrane protein</topology>
    </subcellularLocation>
</comment>
<reference evidence="13" key="2">
    <citation type="submission" date="2024-04" db="EMBL/GenBank/DDBJ databases">
        <authorList>
            <person name="Chen Y."/>
            <person name="Shah S."/>
            <person name="Dougan E. K."/>
            <person name="Thang M."/>
            <person name="Chan C."/>
        </authorList>
    </citation>
    <scope>NUCLEOTIDE SEQUENCE [LARGE SCALE GENOMIC DNA]</scope>
</reference>
<dbReference type="EMBL" id="CAMXCT030003807">
    <property type="protein sequence ID" value="CAL4793676.1"/>
    <property type="molecule type" value="Genomic_DNA"/>
</dbReference>
<dbReference type="EC" id="3.4.24.84" evidence="9"/>
<keyword evidence="9" id="KW-0812">Transmembrane</keyword>
<feature type="active site" description="Proton donor" evidence="7">
    <location>
        <position position="413"/>
    </location>
</feature>
<evidence type="ECO:0000256" key="6">
    <source>
        <dbReference type="ARBA" id="ARBA00044456"/>
    </source>
</evidence>